<dbReference type="InterPro" id="IPR003439">
    <property type="entry name" value="ABC_transporter-like_ATP-bd"/>
</dbReference>
<dbReference type="InterPro" id="IPR039421">
    <property type="entry name" value="Type_1_exporter"/>
</dbReference>
<evidence type="ECO:0000256" key="5">
    <source>
        <dbReference type="ARBA" id="ARBA00022989"/>
    </source>
</evidence>
<feature type="transmembrane region" description="Helical" evidence="8">
    <location>
        <begin position="327"/>
        <end position="347"/>
    </location>
</feature>
<feature type="domain" description="ABC transporter" evidence="9">
    <location>
        <begin position="1062"/>
        <end position="1318"/>
    </location>
</feature>
<proteinExistence type="predicted"/>
<sequence>MGSAAVGRSPSTEKPSLEKGSGVAASSKPVEAANSKDEEPADGGFKSFVRIFTFARPIDYVTLSVALLGAFVSGAAMALTNLVLGQFVNILGDFSTGASSPEQFRAGAGEYALRFVYIGIARLAGVYLYATLSTYAAYHTTRNLRHAYLRAALSQEVAFFDRGTAGSISAQATSNGKLIQSGIAEKLGTVFQALATFVGAFIIAFVANWKLTLILICIAPALVIVMGIVAGADSKVEAQVLKVQAQGAGFAETILSSARNVHAFSLRARLMHRFDEYLEEANRLGNKKNAIYGAFFSAEYTIVYLGLALAFWQGLNLVARGEVPNVGVVYTVMMCVITGTISITSVAPSTIAFSRAASGAAELFRLIDRTSEINPFDKSGERPTEIEGSLEFDSVTFAYPTRPGINVLKDFSLQIPAGKVTALVGMSGSGKSTCIGLIERWYNPTAGAVKLDGRPINELNLNWLRTNVRLVQQEPVLFNGTVFENIANGLVGTPLEKASPAEQKESIERAAATAFAHDFIMTLPEGYQTRIGERGGLLSGGQKQRIAIARSIVSDPRILLLDEATSALDPHAEGIVQQALDNASRERTTVVIAHKLATIRGANNIVVMAKGEIVEQGTHDELLARGEAGAYFRMVQAQRLSKMSAAAEGDDDGVEGGAAKSVDSSDDEGNKRGVGVEGDAAMDDVAQMQSVVRYKTAEREHVAALQNRENFELYPRSGFVHTVIKLIADSPELKWVYAVVLITCVTGGALIIVQAVILSLTLDVFNAPDLTAVLPRGNFLASMFVVIAAASFMSWFANGWATNIMAQTLSRKVRRTLLNGYLRQDLQFFDRDENTVGALTARLDSHPQSVLELMGFNLGIMLSAMVSIVGSSILAIAVSWKLGLVGVFAGLPPLLVAGWLRIRLETKMDNTADARFSNSASLASESIMAIRTISSLATEESVLQKYTAELDRASSSLKRPLFVMMMWFAFTQAAEYFVLALGFWYGARLMSFGEATFYEFFVAFIGVFFAGQQASILFTFSSSFTKALHAANYYFWIKSLDPTIRETDQNRHKGPRDNVGSIELDQVRFAYPLRPDAQVLRGVSLQVKPGSFVALVGASGCGKSTAMALLERFYDPSKGRIIIDGADELRDLNPRLYRQHVSLVQQEPTLYPGSIRDNVAYGVDVADDQAAQFGKQHGGAEAVADDQIEAALRAANAWDFVCSLPEGTATGCGTSGSQLSGGQRQRIAIARALVRDPRVLLLDEATSALDTESEKVVQAALAEAARAGGRITVAVAHRLSTVRDADLICVFYAGRIAEAGTHEELLGRGGLYSKMCEAQSLDRKA</sequence>
<dbReference type="CDD" id="cd03249">
    <property type="entry name" value="ABC_MTABC3_MDL1_MDL2"/>
    <property type="match status" value="1"/>
</dbReference>
<evidence type="ECO:0000256" key="3">
    <source>
        <dbReference type="ARBA" id="ARBA00022741"/>
    </source>
</evidence>
<dbReference type="Pfam" id="PF00664">
    <property type="entry name" value="ABC_membrane"/>
    <property type="match status" value="2"/>
</dbReference>
<evidence type="ECO:0000256" key="2">
    <source>
        <dbReference type="ARBA" id="ARBA00022692"/>
    </source>
</evidence>
<feature type="transmembrane region" description="Helical" evidence="8">
    <location>
        <begin position="60"/>
        <end position="84"/>
    </location>
</feature>
<keyword evidence="3" id="KW-0547">Nucleotide-binding</keyword>
<keyword evidence="4" id="KW-0067">ATP-binding</keyword>
<keyword evidence="2 8" id="KW-0812">Transmembrane</keyword>
<feature type="domain" description="ABC transmembrane type-1" evidence="10">
    <location>
        <begin position="65"/>
        <end position="355"/>
    </location>
</feature>
<dbReference type="PANTHER" id="PTHR43394:SF1">
    <property type="entry name" value="ATP-BINDING CASSETTE SUB-FAMILY B MEMBER 10, MITOCHONDRIAL"/>
    <property type="match status" value="1"/>
</dbReference>
<dbReference type="CDD" id="cd18578">
    <property type="entry name" value="ABC_6TM_Pgp_ABCB1_D2_like"/>
    <property type="match status" value="1"/>
</dbReference>
<feature type="transmembrane region" description="Helical" evidence="8">
    <location>
        <begin position="290"/>
        <end position="315"/>
    </location>
</feature>
<feature type="transmembrane region" description="Helical" evidence="8">
    <location>
        <begin position="187"/>
        <end position="207"/>
    </location>
</feature>
<comment type="subcellular location">
    <subcellularLocation>
        <location evidence="1">Membrane</location>
        <topology evidence="1">Multi-pass membrane protein</topology>
    </subcellularLocation>
</comment>
<accession>A0ABQ8NF38</accession>
<evidence type="ECO:0000259" key="10">
    <source>
        <dbReference type="PROSITE" id="PS50929"/>
    </source>
</evidence>
<dbReference type="InterPro" id="IPR036640">
    <property type="entry name" value="ABC1_TM_sf"/>
</dbReference>
<evidence type="ECO:0000256" key="7">
    <source>
        <dbReference type="SAM" id="MobiDB-lite"/>
    </source>
</evidence>
<feature type="transmembrane region" description="Helical" evidence="8">
    <location>
        <begin position="735"/>
        <end position="759"/>
    </location>
</feature>
<dbReference type="SUPFAM" id="SSF52540">
    <property type="entry name" value="P-loop containing nucleoside triphosphate hydrolases"/>
    <property type="match status" value="2"/>
</dbReference>
<organism evidence="11 12">
    <name type="scientific">Pyricularia grisea</name>
    <name type="common">Crabgrass-specific blast fungus</name>
    <name type="synonym">Magnaporthe grisea</name>
    <dbReference type="NCBI Taxonomy" id="148305"/>
    <lineage>
        <taxon>Eukaryota</taxon>
        <taxon>Fungi</taxon>
        <taxon>Dikarya</taxon>
        <taxon>Ascomycota</taxon>
        <taxon>Pezizomycotina</taxon>
        <taxon>Sordariomycetes</taxon>
        <taxon>Sordariomycetidae</taxon>
        <taxon>Magnaporthales</taxon>
        <taxon>Pyriculariaceae</taxon>
        <taxon>Pyricularia</taxon>
    </lineage>
</organism>
<evidence type="ECO:0000259" key="9">
    <source>
        <dbReference type="PROSITE" id="PS50893"/>
    </source>
</evidence>
<comment type="caution">
    <text evidence="11">The sequence shown here is derived from an EMBL/GenBank/DDBJ whole genome shotgun (WGS) entry which is preliminary data.</text>
</comment>
<reference evidence="11" key="1">
    <citation type="submission" date="2021-01" db="EMBL/GenBank/DDBJ databases">
        <title>Deciphering the adaptive evolutionary patterns associated with biogeogrpahic diversity in the finger millet blast pathogen Magnaporthe oryzae in Eastern Africa.</title>
        <authorList>
            <person name="Onyema G."/>
            <person name="Shittu T.A."/>
            <person name="Dodsworth S."/>
            <person name="Devilliers S."/>
            <person name="Muthumeenakshi S."/>
            <person name="Sreenivasaprasad S."/>
        </authorList>
    </citation>
    <scope>NUCLEOTIDE SEQUENCE</scope>
    <source>
        <strain evidence="11">D15/s37</strain>
    </source>
</reference>
<feature type="transmembrane region" description="Helical" evidence="8">
    <location>
        <begin position="115"/>
        <end position="138"/>
    </location>
</feature>
<dbReference type="Gene3D" id="1.20.1560.10">
    <property type="entry name" value="ABC transporter type 1, transmembrane domain"/>
    <property type="match status" value="1"/>
</dbReference>
<dbReference type="SMART" id="SM00382">
    <property type="entry name" value="AAA"/>
    <property type="match status" value="2"/>
</dbReference>
<feature type="transmembrane region" description="Helical" evidence="8">
    <location>
        <begin position="856"/>
        <end position="876"/>
    </location>
</feature>
<dbReference type="PROSITE" id="PS00211">
    <property type="entry name" value="ABC_TRANSPORTER_1"/>
    <property type="match status" value="2"/>
</dbReference>
<name>A0ABQ8NF38_PYRGI</name>
<dbReference type="CDD" id="cd18577">
    <property type="entry name" value="ABC_6TM_Pgp_ABCB1_D1_like"/>
    <property type="match status" value="1"/>
</dbReference>
<evidence type="ECO:0000256" key="4">
    <source>
        <dbReference type="ARBA" id="ARBA00022840"/>
    </source>
</evidence>
<dbReference type="EMBL" id="JABSND010000146">
    <property type="protein sequence ID" value="KAI6296003.1"/>
    <property type="molecule type" value="Genomic_DNA"/>
</dbReference>
<dbReference type="InterPro" id="IPR027417">
    <property type="entry name" value="P-loop_NTPase"/>
</dbReference>
<feature type="transmembrane region" description="Helical" evidence="8">
    <location>
        <begin position="997"/>
        <end position="1020"/>
    </location>
</feature>
<evidence type="ECO:0000256" key="1">
    <source>
        <dbReference type="ARBA" id="ARBA00004141"/>
    </source>
</evidence>
<feature type="transmembrane region" description="Helical" evidence="8">
    <location>
        <begin position="961"/>
        <end position="985"/>
    </location>
</feature>
<evidence type="ECO:0000313" key="12">
    <source>
        <dbReference type="Proteomes" id="UP001059893"/>
    </source>
</evidence>
<dbReference type="PANTHER" id="PTHR43394">
    <property type="entry name" value="ATP-DEPENDENT PERMEASE MDL1, MITOCHONDRIAL"/>
    <property type="match status" value="1"/>
</dbReference>
<dbReference type="InterPro" id="IPR017871">
    <property type="entry name" value="ABC_transporter-like_CS"/>
</dbReference>
<feature type="domain" description="ABC transporter" evidence="9">
    <location>
        <begin position="390"/>
        <end position="635"/>
    </location>
</feature>
<feature type="domain" description="ABC transmembrane type-1" evidence="10">
    <location>
        <begin position="738"/>
        <end position="1026"/>
    </location>
</feature>
<feature type="region of interest" description="Disordered" evidence="7">
    <location>
        <begin position="646"/>
        <end position="676"/>
    </location>
</feature>
<evidence type="ECO:0000313" key="11">
    <source>
        <dbReference type="EMBL" id="KAI6296003.1"/>
    </source>
</evidence>
<dbReference type="InterPro" id="IPR003593">
    <property type="entry name" value="AAA+_ATPase"/>
</dbReference>
<keyword evidence="12" id="KW-1185">Reference proteome</keyword>
<dbReference type="Proteomes" id="UP001059893">
    <property type="component" value="Unassembled WGS sequence"/>
</dbReference>
<keyword evidence="6 8" id="KW-0472">Membrane</keyword>
<evidence type="ECO:0000256" key="8">
    <source>
        <dbReference type="SAM" id="Phobius"/>
    </source>
</evidence>
<dbReference type="PROSITE" id="PS50929">
    <property type="entry name" value="ABC_TM1F"/>
    <property type="match status" value="2"/>
</dbReference>
<protein>
    <submittedName>
        <fullName evidence="11">Uncharacterized protein</fullName>
    </submittedName>
</protein>
<feature type="region of interest" description="Disordered" evidence="7">
    <location>
        <begin position="1"/>
        <end position="41"/>
    </location>
</feature>
<feature type="transmembrane region" description="Helical" evidence="8">
    <location>
        <begin position="882"/>
        <end position="900"/>
    </location>
</feature>
<feature type="transmembrane region" description="Helical" evidence="8">
    <location>
        <begin position="779"/>
        <end position="801"/>
    </location>
</feature>
<keyword evidence="5 8" id="KW-1133">Transmembrane helix</keyword>
<dbReference type="Gene3D" id="3.40.50.300">
    <property type="entry name" value="P-loop containing nucleotide triphosphate hydrolases"/>
    <property type="match status" value="2"/>
</dbReference>
<dbReference type="Pfam" id="PF00005">
    <property type="entry name" value="ABC_tran"/>
    <property type="match status" value="2"/>
</dbReference>
<feature type="transmembrane region" description="Helical" evidence="8">
    <location>
        <begin position="213"/>
        <end position="232"/>
    </location>
</feature>
<dbReference type="PROSITE" id="PS50893">
    <property type="entry name" value="ABC_TRANSPORTER_2"/>
    <property type="match status" value="2"/>
</dbReference>
<dbReference type="InterPro" id="IPR011527">
    <property type="entry name" value="ABC1_TM_dom"/>
</dbReference>
<dbReference type="SUPFAM" id="SSF90123">
    <property type="entry name" value="ABC transporter transmembrane region"/>
    <property type="match status" value="2"/>
</dbReference>
<gene>
    <name evidence="11" type="ORF">MCOR33_007253</name>
</gene>
<evidence type="ECO:0000256" key="6">
    <source>
        <dbReference type="ARBA" id="ARBA00023136"/>
    </source>
</evidence>